<dbReference type="Proteomes" id="UP000583929">
    <property type="component" value="Unassembled WGS sequence"/>
</dbReference>
<dbReference type="PANTHER" id="PTHR47873">
    <property type="entry name" value="ARM REPEAT SUPERFAMILY PROTEIN"/>
    <property type="match status" value="1"/>
</dbReference>
<dbReference type="InterPro" id="IPR058678">
    <property type="entry name" value="ARM_PUB"/>
</dbReference>
<sequence>MKSHQPKLKTQLFSCGFFGHCTQTVLSPTSATPHPPSLPLSSAELPPPPPPSTFPPTQPNLQPESESSSSSTSQSFTQWRFPLPNCPVRNINIRSESDLTPEESDQTGHHYGPPPISPTNLQEVFHAAELQLSVGSDSDQLSALQLLERSLVPNPPTDPECPPDLMRGVVGSLISQVGAKPASKILLALCLAERNRRVAVEAGAVAAVIESAPELEGAAAERAMAALELMCTVGEGAAAVRAHALAVPVMVTMMGRSSAREKEYAISVLGVIYGGAWEGVAEAATTAPAEEVARAVELALEGECSGRGRRKGLQLLKTLYDNTKNNHHNSPTTTTTALS</sequence>
<dbReference type="Proteomes" id="UP000525078">
    <property type="component" value="Unassembled WGS sequence"/>
</dbReference>
<dbReference type="EMBL" id="JAATIQ010000042">
    <property type="protein sequence ID" value="KAF4394875.1"/>
    <property type="molecule type" value="Genomic_DNA"/>
</dbReference>
<comment type="caution">
    <text evidence="4">The sequence shown here is derived from an EMBL/GenBank/DDBJ whole genome shotgun (WGS) entry which is preliminary data.</text>
</comment>
<dbReference type="EMBL" id="JAATIP010000204">
    <property type="protein sequence ID" value="KAF4360356.1"/>
    <property type="molecule type" value="Genomic_DNA"/>
</dbReference>
<proteinExistence type="predicted"/>
<evidence type="ECO:0000256" key="1">
    <source>
        <dbReference type="SAM" id="MobiDB-lite"/>
    </source>
</evidence>
<evidence type="ECO:0000313" key="4">
    <source>
        <dbReference type="EMBL" id="KAF4394875.1"/>
    </source>
</evidence>
<protein>
    <recommendedName>
        <fullName evidence="2">U-box domain-containing protein</fullName>
    </recommendedName>
</protein>
<name>A0A7J6HIL3_CANSA</name>
<organism evidence="4 6">
    <name type="scientific">Cannabis sativa</name>
    <name type="common">Hemp</name>
    <name type="synonym">Marijuana</name>
    <dbReference type="NCBI Taxonomy" id="3483"/>
    <lineage>
        <taxon>Eukaryota</taxon>
        <taxon>Viridiplantae</taxon>
        <taxon>Streptophyta</taxon>
        <taxon>Embryophyta</taxon>
        <taxon>Tracheophyta</taxon>
        <taxon>Spermatophyta</taxon>
        <taxon>Magnoliopsida</taxon>
        <taxon>eudicotyledons</taxon>
        <taxon>Gunneridae</taxon>
        <taxon>Pentapetalae</taxon>
        <taxon>rosids</taxon>
        <taxon>fabids</taxon>
        <taxon>Rosales</taxon>
        <taxon>Cannabaceae</taxon>
        <taxon>Cannabis</taxon>
    </lineage>
</organism>
<accession>A0A7J6HIL3</accession>
<reference evidence="5 6" key="1">
    <citation type="journal article" date="2020" name="bioRxiv">
        <title>Sequence and annotation of 42 cannabis genomes reveals extensive copy number variation in cannabinoid synthesis and pathogen resistance genes.</title>
        <authorList>
            <person name="Mckernan K.J."/>
            <person name="Helbert Y."/>
            <person name="Kane L.T."/>
            <person name="Ebling H."/>
            <person name="Zhang L."/>
            <person name="Liu B."/>
            <person name="Eaton Z."/>
            <person name="Mclaughlin S."/>
            <person name="Kingan S."/>
            <person name="Baybayan P."/>
            <person name="Concepcion G."/>
            <person name="Jordan M."/>
            <person name="Riva A."/>
            <person name="Barbazuk W."/>
            <person name="Harkins T."/>
        </authorList>
    </citation>
    <scope>NUCLEOTIDE SEQUENCE [LARGE SCALE GENOMIC DNA]</scope>
    <source>
        <strain evidence="5 6">cv. Jamaican Lion 4</strain>
        <strain evidence="4">Father</strain>
        <strain evidence="3">Mother</strain>
        <tissue evidence="4">Leaf</tissue>
    </source>
</reference>
<keyword evidence="6" id="KW-1185">Reference proteome</keyword>
<feature type="compositionally biased region" description="Low complexity" evidence="1">
    <location>
        <begin position="64"/>
        <end position="78"/>
    </location>
</feature>
<dbReference type="PANTHER" id="PTHR47873:SF1">
    <property type="entry name" value="ARM REPEAT SUPERFAMILY PROTEIN"/>
    <property type="match status" value="1"/>
</dbReference>
<evidence type="ECO:0000259" key="2">
    <source>
        <dbReference type="Pfam" id="PF25598"/>
    </source>
</evidence>
<dbReference type="Pfam" id="PF25598">
    <property type="entry name" value="ARM_PUB"/>
    <property type="match status" value="1"/>
</dbReference>
<feature type="compositionally biased region" description="Pro residues" evidence="1">
    <location>
        <begin position="45"/>
        <end position="58"/>
    </location>
</feature>
<evidence type="ECO:0000313" key="5">
    <source>
        <dbReference type="Proteomes" id="UP000525078"/>
    </source>
</evidence>
<dbReference type="AlphaFoldDB" id="A0A7J6HIL3"/>
<gene>
    <name evidence="3" type="ORF">F8388_019442</name>
    <name evidence="4" type="ORF">G4B88_002752</name>
</gene>
<evidence type="ECO:0000313" key="3">
    <source>
        <dbReference type="EMBL" id="KAF4360356.1"/>
    </source>
</evidence>
<feature type="region of interest" description="Disordered" evidence="1">
    <location>
        <begin position="28"/>
        <end position="120"/>
    </location>
</feature>
<feature type="domain" description="U-box" evidence="2">
    <location>
        <begin position="170"/>
        <end position="328"/>
    </location>
</feature>
<evidence type="ECO:0000313" key="6">
    <source>
        <dbReference type="Proteomes" id="UP000583929"/>
    </source>
</evidence>